<keyword evidence="19" id="KW-1185">Reference proteome</keyword>
<dbReference type="InterPro" id="IPR003439">
    <property type="entry name" value="ABC_transporter-like_ATP-bd"/>
</dbReference>
<dbReference type="Proteomes" id="UP000220914">
    <property type="component" value="Unassembled WGS sequence"/>
</dbReference>
<dbReference type="InterPro" id="IPR013563">
    <property type="entry name" value="Oligopep_ABC_C"/>
</dbReference>
<dbReference type="CDD" id="cd03257">
    <property type="entry name" value="ABC_NikE_OppD_transporters"/>
    <property type="match status" value="1"/>
</dbReference>
<dbReference type="GO" id="GO:0016887">
    <property type="term" value="F:ATP hydrolysis activity"/>
    <property type="evidence" value="ECO:0007669"/>
    <property type="project" value="InterPro"/>
</dbReference>
<evidence type="ECO:0000256" key="5">
    <source>
        <dbReference type="ARBA" id="ARBA00022596"/>
    </source>
</evidence>
<evidence type="ECO:0000256" key="13">
    <source>
        <dbReference type="ARBA" id="ARBA00039098"/>
    </source>
</evidence>
<evidence type="ECO:0000256" key="14">
    <source>
        <dbReference type="ARBA" id="ARBA00044143"/>
    </source>
</evidence>
<keyword evidence="5" id="KW-0533">Nickel</keyword>
<keyword evidence="4" id="KW-1003">Cell membrane</keyword>
<keyword evidence="7 18" id="KW-0067">ATP-binding</keyword>
<evidence type="ECO:0000256" key="8">
    <source>
        <dbReference type="ARBA" id="ARBA00022967"/>
    </source>
</evidence>
<sequence>MNVSHSAAPGLTMPQHPGETPLLSVRNLCVHFDTKRGVVHAVDGVDFDIHEGETLGLVGETGSGKSVTARSLLQLVPRPPGIFAAGHAIFHPKVTCTVCNGAGCDSCQRTGRVTAPCRSCSGVGCDKCDHSGQQTVDLMTAPIRRIRAIRGNHISMIFQDPGKALNPALTIRDQVAEVLAEHQSGRLLAEAGLDPVHANILLRRDGHRRSTLAEKTALLFPPLHKPHKRLQAVLDERIAAALADTRIPNPRKIMQRYPHELSGGMKQRVMIAQGLAAGPELLIADEPTTALDVTIQARILDLLAELQERTRTAILYISHDLSLVRRISNRVAVMYGGRIAEIGPADEVFEQPAHPYTRGLVGAVPSPKHARGHLVAIEGTVPELVDPHPGCRFASRCPHTASVCRHTDPQLRIHAPGRMSACFLYDDVDELGVETDEMPKREALQ</sequence>
<dbReference type="PANTHER" id="PTHR43297">
    <property type="entry name" value="OLIGOPEPTIDE TRANSPORT ATP-BINDING PROTEIN APPD"/>
    <property type="match status" value="1"/>
</dbReference>
<dbReference type="InterPro" id="IPR003593">
    <property type="entry name" value="AAA+_ATPase"/>
</dbReference>
<proteinExistence type="inferred from homology"/>
<comment type="subunit">
    <text evidence="12">The complex is composed of two ATP-binding proteins (NikD and NikE), two transmembrane proteins (NikB and NikC) and a solute-binding protein (NikA).</text>
</comment>
<reference evidence="17" key="3">
    <citation type="submission" date="2020-02" db="EMBL/GenBank/DDBJ databases">
        <authorList>
            <person name="Matsumoto Y."/>
            <person name="Motooka D."/>
            <person name="Nakamura S."/>
        </authorList>
    </citation>
    <scope>NUCLEOTIDE SEQUENCE</scope>
    <source>
        <strain evidence="17">JCM 6377</strain>
    </source>
</reference>
<keyword evidence="10" id="KW-0921">Nickel transport</keyword>
<dbReference type="Pfam" id="PF00005">
    <property type="entry name" value="ABC_tran"/>
    <property type="match status" value="2"/>
</dbReference>
<dbReference type="GO" id="GO:0015833">
    <property type="term" value="P:peptide transport"/>
    <property type="evidence" value="ECO:0007669"/>
    <property type="project" value="InterPro"/>
</dbReference>
<evidence type="ECO:0000313" key="20">
    <source>
        <dbReference type="Proteomes" id="UP000465302"/>
    </source>
</evidence>
<evidence type="ECO:0000313" key="19">
    <source>
        <dbReference type="Proteomes" id="UP000220914"/>
    </source>
</evidence>
<reference evidence="18 19" key="1">
    <citation type="submission" date="2017-10" db="EMBL/GenBank/DDBJ databases">
        <title>The new phylogeny of genus Mycobacterium.</title>
        <authorList>
            <person name="Tortoli E."/>
            <person name="Trovato A."/>
            <person name="Cirillo D.M."/>
        </authorList>
    </citation>
    <scope>NUCLEOTIDE SEQUENCE [LARGE SCALE GENOMIC DNA]</scope>
    <source>
        <strain evidence="18 19">CCUG37673</strain>
    </source>
</reference>
<name>A0A2A7MUQ5_MYCAG</name>
<evidence type="ECO:0000313" key="18">
    <source>
        <dbReference type="EMBL" id="PEG34888.1"/>
    </source>
</evidence>
<evidence type="ECO:0000256" key="11">
    <source>
        <dbReference type="ARBA" id="ARBA00023136"/>
    </source>
</evidence>
<dbReference type="PROSITE" id="PS00211">
    <property type="entry name" value="ABC_TRANSPORTER_1"/>
    <property type="match status" value="1"/>
</dbReference>
<keyword evidence="11" id="KW-0472">Membrane</keyword>
<evidence type="ECO:0000256" key="9">
    <source>
        <dbReference type="ARBA" id="ARBA00023065"/>
    </source>
</evidence>
<gene>
    <name evidence="18" type="ORF">CQY20_23715</name>
    <name evidence="17" type="ORF">MAGR_19290</name>
</gene>
<evidence type="ECO:0000259" key="16">
    <source>
        <dbReference type="PROSITE" id="PS50893"/>
    </source>
</evidence>
<dbReference type="InterPro" id="IPR050388">
    <property type="entry name" value="ABC_Ni/Peptide_Import"/>
</dbReference>
<dbReference type="PROSITE" id="PS50893">
    <property type="entry name" value="ABC_TRANSPORTER_2"/>
    <property type="match status" value="1"/>
</dbReference>
<dbReference type="EMBL" id="PDCP01000054">
    <property type="protein sequence ID" value="PEG34888.1"/>
    <property type="molecule type" value="Genomic_DNA"/>
</dbReference>
<evidence type="ECO:0000256" key="4">
    <source>
        <dbReference type="ARBA" id="ARBA00022475"/>
    </source>
</evidence>
<keyword evidence="6" id="KW-0547">Nucleotide-binding</keyword>
<dbReference type="Pfam" id="PF08352">
    <property type="entry name" value="oligo_HPY"/>
    <property type="match status" value="1"/>
</dbReference>
<evidence type="ECO:0000256" key="12">
    <source>
        <dbReference type="ARBA" id="ARBA00038669"/>
    </source>
</evidence>
<evidence type="ECO:0000256" key="6">
    <source>
        <dbReference type="ARBA" id="ARBA00022741"/>
    </source>
</evidence>
<dbReference type="AlphaFoldDB" id="A0A2A7MUQ5"/>
<dbReference type="Gene3D" id="3.40.50.300">
    <property type="entry name" value="P-loop containing nucleotide triphosphate hydrolases"/>
    <property type="match status" value="1"/>
</dbReference>
<keyword evidence="9" id="KW-0406">Ion transport</keyword>
<dbReference type="EMBL" id="BLKS01000001">
    <property type="protein sequence ID" value="GFG50488.1"/>
    <property type="molecule type" value="Genomic_DNA"/>
</dbReference>
<reference evidence="17 20" key="2">
    <citation type="journal article" date="2019" name="Emerg. Microbes Infect.">
        <title>Comprehensive subspecies identification of 175 nontuberculous mycobacteria species based on 7547 genomic profiles.</title>
        <authorList>
            <person name="Matsumoto Y."/>
            <person name="Kinjo T."/>
            <person name="Motooka D."/>
            <person name="Nabeya D."/>
            <person name="Jung N."/>
            <person name="Uechi K."/>
            <person name="Horii T."/>
            <person name="Iida T."/>
            <person name="Fujita J."/>
            <person name="Nakamura S."/>
        </authorList>
    </citation>
    <scope>NUCLEOTIDE SEQUENCE [LARGE SCALE GENOMIC DNA]</scope>
    <source>
        <strain evidence="17 20">JCM 6377</strain>
    </source>
</reference>
<keyword evidence="3" id="KW-0813">Transport</keyword>
<dbReference type="SUPFAM" id="SSF52540">
    <property type="entry name" value="P-loop containing nucleoside triphosphate hydrolases"/>
    <property type="match status" value="1"/>
</dbReference>
<dbReference type="GO" id="GO:0015413">
    <property type="term" value="F:ABC-type nickel transporter activity"/>
    <property type="evidence" value="ECO:0007669"/>
    <property type="project" value="UniProtKB-EC"/>
</dbReference>
<comment type="similarity">
    <text evidence="2">Belongs to the ABC transporter superfamily.</text>
</comment>
<dbReference type="RefSeq" id="WP_097942527.1">
    <property type="nucleotide sequence ID" value="NZ_BLKS01000001.1"/>
</dbReference>
<protein>
    <recommendedName>
        <fullName evidence="14">Nickel import system ATP-binding protein NikD</fullName>
        <ecNumber evidence="13">7.2.2.11</ecNumber>
    </recommendedName>
</protein>
<evidence type="ECO:0000256" key="1">
    <source>
        <dbReference type="ARBA" id="ARBA00004202"/>
    </source>
</evidence>
<evidence type="ECO:0000256" key="10">
    <source>
        <dbReference type="ARBA" id="ARBA00023112"/>
    </source>
</evidence>
<dbReference type="InterPro" id="IPR017871">
    <property type="entry name" value="ABC_transporter-like_CS"/>
</dbReference>
<dbReference type="Proteomes" id="UP000465302">
    <property type="component" value="Unassembled WGS sequence"/>
</dbReference>
<evidence type="ECO:0000256" key="2">
    <source>
        <dbReference type="ARBA" id="ARBA00005417"/>
    </source>
</evidence>
<dbReference type="PANTHER" id="PTHR43297:SF13">
    <property type="entry name" value="NICKEL ABC TRANSPORTER, ATP-BINDING PROTEIN"/>
    <property type="match status" value="1"/>
</dbReference>
<dbReference type="OrthoDB" id="8036461at2"/>
<dbReference type="SMART" id="SM00382">
    <property type="entry name" value="AAA"/>
    <property type="match status" value="1"/>
</dbReference>
<evidence type="ECO:0000313" key="17">
    <source>
        <dbReference type="EMBL" id="GFG50488.1"/>
    </source>
</evidence>
<keyword evidence="8" id="KW-1278">Translocase</keyword>
<dbReference type="EC" id="7.2.2.11" evidence="13"/>
<accession>A0A2A7MUQ5</accession>
<dbReference type="GO" id="GO:0005886">
    <property type="term" value="C:plasma membrane"/>
    <property type="evidence" value="ECO:0007669"/>
    <property type="project" value="UniProtKB-SubCell"/>
</dbReference>
<evidence type="ECO:0000256" key="7">
    <source>
        <dbReference type="ARBA" id="ARBA00022840"/>
    </source>
</evidence>
<comment type="catalytic activity">
    <reaction evidence="15">
        <text>Ni(2+)(out) + ATP + H2O = Ni(2+)(in) + ADP + phosphate + H(+)</text>
        <dbReference type="Rhea" id="RHEA:15557"/>
        <dbReference type="ChEBI" id="CHEBI:15377"/>
        <dbReference type="ChEBI" id="CHEBI:15378"/>
        <dbReference type="ChEBI" id="CHEBI:30616"/>
        <dbReference type="ChEBI" id="CHEBI:43474"/>
        <dbReference type="ChEBI" id="CHEBI:49786"/>
        <dbReference type="ChEBI" id="CHEBI:456216"/>
        <dbReference type="EC" id="7.2.2.11"/>
    </reaction>
    <physiologicalReaction direction="left-to-right" evidence="15">
        <dbReference type="Rhea" id="RHEA:15558"/>
    </physiologicalReaction>
</comment>
<evidence type="ECO:0000256" key="15">
    <source>
        <dbReference type="ARBA" id="ARBA00048610"/>
    </source>
</evidence>
<dbReference type="InterPro" id="IPR027417">
    <property type="entry name" value="P-loop_NTPase"/>
</dbReference>
<evidence type="ECO:0000256" key="3">
    <source>
        <dbReference type="ARBA" id="ARBA00022448"/>
    </source>
</evidence>
<organism evidence="18 19">
    <name type="scientific">Mycolicibacterium agri</name>
    <name type="common">Mycobacterium agri</name>
    <dbReference type="NCBI Taxonomy" id="36811"/>
    <lineage>
        <taxon>Bacteria</taxon>
        <taxon>Bacillati</taxon>
        <taxon>Actinomycetota</taxon>
        <taxon>Actinomycetes</taxon>
        <taxon>Mycobacteriales</taxon>
        <taxon>Mycobacteriaceae</taxon>
        <taxon>Mycolicibacterium</taxon>
    </lineage>
</organism>
<dbReference type="NCBIfam" id="TIGR01727">
    <property type="entry name" value="oligo_HPY"/>
    <property type="match status" value="1"/>
</dbReference>
<comment type="caution">
    <text evidence="18">The sequence shown here is derived from an EMBL/GenBank/DDBJ whole genome shotgun (WGS) entry which is preliminary data.</text>
</comment>
<dbReference type="GO" id="GO:0005524">
    <property type="term" value="F:ATP binding"/>
    <property type="evidence" value="ECO:0007669"/>
    <property type="project" value="UniProtKB-KW"/>
</dbReference>
<feature type="domain" description="ABC transporter" evidence="16">
    <location>
        <begin position="25"/>
        <end position="361"/>
    </location>
</feature>
<comment type="subcellular location">
    <subcellularLocation>
        <location evidence="1">Cell membrane</location>
        <topology evidence="1">Peripheral membrane protein</topology>
    </subcellularLocation>
</comment>